<keyword evidence="7" id="KW-0663">Pyridoxal phosphate</keyword>
<evidence type="ECO:0000256" key="8">
    <source>
        <dbReference type="ARBA" id="ARBA00022977"/>
    </source>
</evidence>
<evidence type="ECO:0000256" key="12">
    <source>
        <dbReference type="SAM" id="SignalP"/>
    </source>
</evidence>
<evidence type="ECO:0000256" key="11">
    <source>
        <dbReference type="ARBA" id="ARBA00048179"/>
    </source>
</evidence>
<keyword evidence="15" id="KW-1185">Reference proteome</keyword>
<evidence type="ECO:0000256" key="4">
    <source>
        <dbReference type="ARBA" id="ARBA00011738"/>
    </source>
</evidence>
<dbReference type="InterPro" id="IPR015168">
    <property type="entry name" value="SsuA/THI5"/>
</dbReference>
<dbReference type="SUPFAM" id="SSF53850">
    <property type="entry name" value="Periplasmic binding protein-like II"/>
    <property type="match status" value="1"/>
</dbReference>
<feature type="chain" id="PRO_5041942954" description="Thiamine pyrimidine synthase" evidence="12">
    <location>
        <begin position="39"/>
        <end position="374"/>
    </location>
</feature>
<organism evidence="14 15">
    <name type="scientific">Natronocella acetinitrilica</name>
    <dbReference type="NCBI Taxonomy" id="414046"/>
    <lineage>
        <taxon>Bacteria</taxon>
        <taxon>Pseudomonadati</taxon>
        <taxon>Pseudomonadota</taxon>
        <taxon>Gammaproteobacteria</taxon>
        <taxon>Chromatiales</taxon>
        <taxon>Ectothiorhodospiraceae</taxon>
        <taxon>Natronocella</taxon>
    </lineage>
</organism>
<comment type="function">
    <text evidence="1">Responsible for the formation of the pyrimidine heterocycle in the thiamine biosynthesis pathway. Catalyzes the formation of hydroxymethylpyrimidine phosphate (HMP-P) from histidine and pyridoxal phosphate (PLP). The protein uses PLP and the active site histidine to form HMP-P, generating an inactive enzyme. The enzyme can only undergo a single turnover, which suggests it is a suicide enzyme.</text>
</comment>
<protein>
    <recommendedName>
        <fullName evidence="10">Thiamine pyrimidine synthase</fullName>
    </recommendedName>
</protein>
<name>A0AAE3G6L2_9GAMM</name>
<gene>
    <name evidence="14" type="ORF">J2T57_003913</name>
</gene>
<evidence type="ECO:0000313" key="14">
    <source>
        <dbReference type="EMBL" id="MCP1676740.1"/>
    </source>
</evidence>
<evidence type="ECO:0000256" key="10">
    <source>
        <dbReference type="ARBA" id="ARBA00033171"/>
    </source>
</evidence>
<evidence type="ECO:0000256" key="7">
    <source>
        <dbReference type="ARBA" id="ARBA00022898"/>
    </source>
</evidence>
<evidence type="ECO:0000256" key="6">
    <source>
        <dbReference type="ARBA" id="ARBA00022723"/>
    </source>
</evidence>
<dbReference type="GO" id="GO:0016740">
    <property type="term" value="F:transferase activity"/>
    <property type="evidence" value="ECO:0007669"/>
    <property type="project" value="UniProtKB-KW"/>
</dbReference>
<reference evidence="14" key="1">
    <citation type="submission" date="2022-03" db="EMBL/GenBank/DDBJ databases">
        <title>Genomic Encyclopedia of Type Strains, Phase III (KMG-III): the genomes of soil and plant-associated and newly described type strains.</title>
        <authorList>
            <person name="Whitman W."/>
        </authorList>
    </citation>
    <scope>NUCLEOTIDE SEQUENCE</scope>
    <source>
        <strain evidence="14">ANL 6-2</strain>
    </source>
</reference>
<dbReference type="GO" id="GO:0046872">
    <property type="term" value="F:metal ion binding"/>
    <property type="evidence" value="ECO:0007669"/>
    <property type="project" value="UniProtKB-KW"/>
</dbReference>
<keyword evidence="5" id="KW-0808">Transferase</keyword>
<keyword evidence="9" id="KW-0408">Iron</keyword>
<comment type="catalytic activity">
    <reaction evidence="11">
        <text>N(6)-(pyridoxal phosphate)-L-lysyl-[4-amino-5-hydroxymethyl-2-methylpyrimidine phosphate synthase] + L-histidyl-[4-amino-5-hydroxymethyl-2-methylpyrimidine phosphate synthase] + 2 Fe(3+) + 4 H2O = L-lysyl-[4-amino-5-hydroxymethyl-2-methylpyrimidine phosphate synthase] + (2S)-2-amino-5-hydroxy-4-oxopentanoyl-[4-amino-5-hydroxymethyl-2-methylpyrimidine phosphate synthase] + 4-amino-2-methyl-5-(phosphooxymethyl)pyrimidine + 3-oxopropanoate + 2 Fe(2+) + 2 H(+)</text>
        <dbReference type="Rhea" id="RHEA:65756"/>
        <dbReference type="Rhea" id="RHEA-COMP:16892"/>
        <dbReference type="Rhea" id="RHEA-COMP:16893"/>
        <dbReference type="Rhea" id="RHEA-COMP:16894"/>
        <dbReference type="Rhea" id="RHEA-COMP:16895"/>
        <dbReference type="ChEBI" id="CHEBI:15377"/>
        <dbReference type="ChEBI" id="CHEBI:15378"/>
        <dbReference type="ChEBI" id="CHEBI:29033"/>
        <dbReference type="ChEBI" id="CHEBI:29034"/>
        <dbReference type="ChEBI" id="CHEBI:29969"/>
        <dbReference type="ChEBI" id="CHEBI:29979"/>
        <dbReference type="ChEBI" id="CHEBI:33190"/>
        <dbReference type="ChEBI" id="CHEBI:58354"/>
        <dbReference type="ChEBI" id="CHEBI:143915"/>
        <dbReference type="ChEBI" id="CHEBI:157692"/>
    </reaction>
    <physiologicalReaction direction="left-to-right" evidence="11">
        <dbReference type="Rhea" id="RHEA:65757"/>
    </physiologicalReaction>
</comment>
<evidence type="ECO:0000256" key="2">
    <source>
        <dbReference type="ARBA" id="ARBA00004948"/>
    </source>
</evidence>
<evidence type="ECO:0000256" key="3">
    <source>
        <dbReference type="ARBA" id="ARBA00009406"/>
    </source>
</evidence>
<dbReference type="GO" id="GO:0009228">
    <property type="term" value="P:thiamine biosynthetic process"/>
    <property type="evidence" value="ECO:0007669"/>
    <property type="project" value="UniProtKB-KW"/>
</dbReference>
<comment type="similarity">
    <text evidence="3">Belongs to the NMT1/THI5 family.</text>
</comment>
<accession>A0AAE3G6L2</accession>
<dbReference type="EMBL" id="JALJXV010000011">
    <property type="protein sequence ID" value="MCP1676740.1"/>
    <property type="molecule type" value="Genomic_DNA"/>
</dbReference>
<dbReference type="InterPro" id="IPR027939">
    <property type="entry name" value="NMT1/THI5"/>
</dbReference>
<feature type="domain" description="SsuA/THI5-like" evidence="13">
    <location>
        <begin position="62"/>
        <end position="270"/>
    </location>
</feature>
<feature type="signal peptide" evidence="12">
    <location>
        <begin position="1"/>
        <end position="38"/>
    </location>
</feature>
<keyword evidence="8" id="KW-0784">Thiamine biosynthesis</keyword>
<dbReference type="AlphaFoldDB" id="A0AAE3G6L2"/>
<dbReference type="PANTHER" id="PTHR31528">
    <property type="entry name" value="4-AMINO-5-HYDROXYMETHYL-2-METHYLPYRIMIDINE PHOSPHATE SYNTHASE THI11-RELATED"/>
    <property type="match status" value="1"/>
</dbReference>
<comment type="caution">
    <text evidence="14">The sequence shown here is derived from an EMBL/GenBank/DDBJ whole genome shotgun (WGS) entry which is preliminary data.</text>
</comment>
<comment type="subunit">
    <text evidence="4">Homodimer.</text>
</comment>
<proteinExistence type="inferred from homology"/>
<sequence>MNKQINKVLSTRARRASLLGGLAAGLALSLLGSGNAVAQDRDEILLGMAIPFTLADGGIFAIGRELGYFDEENITVDTVILEGAGSVVPQVAQRNVDMGQPLPETLLSAYDPASGPLPVVYIFNAIPANTLELAVLESSDIHSISDLRGKRIGVGALTWGTIPQTRALLRRAGLTPGEDVEIVAVGVLGSGFHALRQGRVDALNYNHTWIDLLEQTGTKARRLPYPDLYARMVNNAFLVHRSMLEEQPDLLGRYGRAYSKSVVACDANPVACVNAFWRANPESRPDGDPDQVMEESLEIMAKRLDLLMRDENGETRRFGEFDLEVIQAYVQELYEAGELQTPDVPVTTYFSNDLVEQFNDFDMDAVIEQARAHE</sequence>
<dbReference type="Gene3D" id="3.40.190.10">
    <property type="entry name" value="Periplasmic binding protein-like II"/>
    <property type="match status" value="2"/>
</dbReference>
<keyword evidence="12" id="KW-0732">Signal</keyword>
<keyword evidence="6" id="KW-0479">Metal-binding</keyword>
<evidence type="ECO:0000259" key="13">
    <source>
        <dbReference type="Pfam" id="PF09084"/>
    </source>
</evidence>
<evidence type="ECO:0000256" key="9">
    <source>
        <dbReference type="ARBA" id="ARBA00023004"/>
    </source>
</evidence>
<comment type="pathway">
    <text evidence="2">Cofactor biosynthesis; thiamine diphosphate biosynthesis.</text>
</comment>
<evidence type="ECO:0000256" key="1">
    <source>
        <dbReference type="ARBA" id="ARBA00003469"/>
    </source>
</evidence>
<evidence type="ECO:0000256" key="5">
    <source>
        <dbReference type="ARBA" id="ARBA00022679"/>
    </source>
</evidence>
<evidence type="ECO:0000313" key="15">
    <source>
        <dbReference type="Proteomes" id="UP001205843"/>
    </source>
</evidence>
<dbReference type="Proteomes" id="UP001205843">
    <property type="component" value="Unassembled WGS sequence"/>
</dbReference>
<dbReference type="PANTHER" id="PTHR31528:SF1">
    <property type="entry name" value="4-AMINO-5-HYDROXYMETHYL-2-METHYLPYRIMIDINE PHOSPHATE SYNTHASE THI11-RELATED"/>
    <property type="match status" value="1"/>
</dbReference>
<dbReference type="RefSeq" id="WP_253483737.1">
    <property type="nucleotide sequence ID" value="NZ_JALJXV010000011.1"/>
</dbReference>
<dbReference type="Pfam" id="PF09084">
    <property type="entry name" value="NMT1"/>
    <property type="match status" value="1"/>
</dbReference>